<feature type="compositionally biased region" description="Polar residues" evidence="2">
    <location>
        <begin position="1"/>
        <end position="16"/>
    </location>
</feature>
<keyword evidence="5" id="KW-1185">Reference proteome</keyword>
<dbReference type="InterPro" id="IPR007527">
    <property type="entry name" value="Znf_SWIM"/>
</dbReference>
<comment type="caution">
    <text evidence="4">The sequence shown here is derived from an EMBL/GenBank/DDBJ whole genome shotgun (WGS) entry which is preliminary data.</text>
</comment>
<feature type="domain" description="SWIM-type" evidence="3">
    <location>
        <begin position="62"/>
        <end position="110"/>
    </location>
</feature>
<evidence type="ECO:0000313" key="4">
    <source>
        <dbReference type="EMBL" id="MBX0298055.1"/>
    </source>
</evidence>
<evidence type="ECO:0000259" key="3">
    <source>
        <dbReference type="PROSITE" id="PS50966"/>
    </source>
</evidence>
<reference evidence="4 5" key="1">
    <citation type="submission" date="2021-06" db="EMBL/GenBank/DDBJ databases">
        <title>Halomicroarcula sp. a new haloarchaeum isolated from saline soil.</title>
        <authorList>
            <person name="Duran-Viseras A."/>
            <person name="Sanchez-Porro C."/>
            <person name="Ventosa A."/>
        </authorList>
    </citation>
    <scope>NUCLEOTIDE SEQUENCE [LARGE SCALE GENOMIC DNA]</scope>
    <source>
        <strain evidence="4 5">F27</strain>
    </source>
</reference>
<evidence type="ECO:0000256" key="1">
    <source>
        <dbReference type="PROSITE-ProRule" id="PRU00325"/>
    </source>
</evidence>
<sequence>MKTAESPTPTSDSASIETHVAAQPDGTHDLDFPAVRETRPAMWSAALEATVTIEHGNRPDLFVVMLDDSQPANCSLARHSEGDYAGWCSCRSFTETGVCPHLCALRQRAILNDVAIPVKQL</sequence>
<dbReference type="Proteomes" id="UP001430455">
    <property type="component" value="Unassembled WGS sequence"/>
</dbReference>
<dbReference type="PROSITE" id="PS50966">
    <property type="entry name" value="ZF_SWIM"/>
    <property type="match status" value="1"/>
</dbReference>
<keyword evidence="1" id="KW-0863">Zinc-finger</keyword>
<keyword evidence="1" id="KW-0862">Zinc</keyword>
<keyword evidence="1" id="KW-0479">Metal-binding</keyword>
<gene>
    <name evidence="4" type="ORF">EGH23_24625</name>
</gene>
<evidence type="ECO:0000313" key="5">
    <source>
        <dbReference type="Proteomes" id="UP001430455"/>
    </source>
</evidence>
<accession>A0AAW4PL79</accession>
<protein>
    <recommendedName>
        <fullName evidence="3">SWIM-type domain-containing protein</fullName>
    </recommendedName>
</protein>
<feature type="region of interest" description="Disordered" evidence="2">
    <location>
        <begin position="1"/>
        <end position="30"/>
    </location>
</feature>
<evidence type="ECO:0000256" key="2">
    <source>
        <dbReference type="SAM" id="MobiDB-lite"/>
    </source>
</evidence>
<dbReference type="RefSeq" id="WP_220582635.1">
    <property type="nucleotide sequence ID" value="NZ_RKLT01000036.1"/>
</dbReference>
<dbReference type="EMBL" id="RKLT01000036">
    <property type="protein sequence ID" value="MBX0298055.1"/>
    <property type="molecule type" value="Genomic_DNA"/>
</dbReference>
<dbReference type="AlphaFoldDB" id="A0AAW4PL79"/>
<organism evidence="4 5">
    <name type="scientific">Haloarcula nitratireducens</name>
    <dbReference type="NCBI Taxonomy" id="2487749"/>
    <lineage>
        <taxon>Archaea</taxon>
        <taxon>Methanobacteriati</taxon>
        <taxon>Methanobacteriota</taxon>
        <taxon>Stenosarchaea group</taxon>
        <taxon>Halobacteria</taxon>
        <taxon>Halobacteriales</taxon>
        <taxon>Haloarculaceae</taxon>
        <taxon>Haloarcula</taxon>
    </lineage>
</organism>
<dbReference type="GO" id="GO:0008270">
    <property type="term" value="F:zinc ion binding"/>
    <property type="evidence" value="ECO:0007669"/>
    <property type="project" value="UniProtKB-KW"/>
</dbReference>
<proteinExistence type="predicted"/>
<name>A0AAW4PL79_9EURY</name>